<reference evidence="1" key="1">
    <citation type="submission" date="2023-07" db="EMBL/GenBank/DDBJ databases">
        <title>Sorghum-associated microbial communities from plants grown in Nebraska, USA.</title>
        <authorList>
            <person name="Schachtman D."/>
        </authorList>
    </citation>
    <scope>NUCLEOTIDE SEQUENCE</scope>
    <source>
        <strain evidence="1">BE330</strain>
    </source>
</reference>
<dbReference type="InterPro" id="IPR035900">
    <property type="entry name" value="Colicin_E_sf"/>
</dbReference>
<evidence type="ECO:0008006" key="3">
    <source>
        <dbReference type="Google" id="ProtNLM"/>
    </source>
</evidence>
<dbReference type="RefSeq" id="WP_309851275.1">
    <property type="nucleotide sequence ID" value="NZ_JAVDQJ010000002.1"/>
</dbReference>
<protein>
    <recommendedName>
        <fullName evidence="3">Colicin immunity protein</fullName>
    </recommendedName>
</protein>
<proteinExistence type="predicted"/>
<name>A0AAE4BL73_9DEIO</name>
<dbReference type="Proteomes" id="UP001185331">
    <property type="component" value="Unassembled WGS sequence"/>
</dbReference>
<gene>
    <name evidence="1" type="ORF">J2Y00_000483</name>
</gene>
<evidence type="ECO:0000313" key="1">
    <source>
        <dbReference type="EMBL" id="MDR6216934.1"/>
    </source>
</evidence>
<comment type="caution">
    <text evidence="1">The sequence shown here is derived from an EMBL/GenBank/DDBJ whole genome shotgun (WGS) entry which is preliminary data.</text>
</comment>
<accession>A0AAE4BL73</accession>
<evidence type="ECO:0000313" key="2">
    <source>
        <dbReference type="Proteomes" id="UP001185331"/>
    </source>
</evidence>
<organism evidence="1 2">
    <name type="scientific">Deinococcus soli</name>
    <name type="common">ex Cha et al. 2016</name>
    <dbReference type="NCBI Taxonomy" id="1309411"/>
    <lineage>
        <taxon>Bacteria</taxon>
        <taxon>Thermotogati</taxon>
        <taxon>Deinococcota</taxon>
        <taxon>Deinococci</taxon>
        <taxon>Deinococcales</taxon>
        <taxon>Deinococcaceae</taxon>
        <taxon>Deinococcus</taxon>
    </lineage>
</organism>
<sequence>MDDSLNRDQLIALVRQLLQADVHDEDERGQILDTLQEHLLDPQLSDYIFWPDREMTAENIVDRARAYMPISLNWLPEQ</sequence>
<dbReference type="EMBL" id="JAVDQK010000001">
    <property type="protein sequence ID" value="MDR6216934.1"/>
    <property type="molecule type" value="Genomic_DNA"/>
</dbReference>
<dbReference type="AlphaFoldDB" id="A0AAE4BL73"/>
<dbReference type="Gene3D" id="1.10.1200.20">
    <property type="entry name" value="Colicin E immunity protein"/>
    <property type="match status" value="1"/>
</dbReference>